<dbReference type="GO" id="GO:1990189">
    <property type="term" value="F:protein N-terminal-serine acetyltransferase activity"/>
    <property type="evidence" value="ECO:0007669"/>
    <property type="project" value="TreeGrafter"/>
</dbReference>
<dbReference type="GO" id="GO:0005737">
    <property type="term" value="C:cytoplasm"/>
    <property type="evidence" value="ECO:0007669"/>
    <property type="project" value="TreeGrafter"/>
</dbReference>
<name>A0A934ND22_9BACT</name>
<proteinExistence type="predicted"/>
<dbReference type="PANTHER" id="PTHR43441:SF6">
    <property type="entry name" value="N-ACETYLTRANSFERASE DOMAIN-CONTAINING PROTEIN"/>
    <property type="match status" value="1"/>
</dbReference>
<dbReference type="AlphaFoldDB" id="A0A934ND22"/>
<sequence length="193" mass="20596">MNPASRPDAPTPAAKAEPAGLAALFDFSARLRLRPMYVGQARRLLAGDDALAADISGWAPGYPSEETRQAARMLVRQAEAGELERGFGVYLMVRQSDDLVIGGIGFHGRPERGRVEVGYDVAPSARGQGYATEALRALAGWALQRPGVQVVLGRTETENAASLRVLEKADFVSCGGPDAEGLFSFERREAPAV</sequence>
<dbReference type="PANTHER" id="PTHR43441">
    <property type="entry name" value="RIBOSOMAL-PROTEIN-SERINE ACETYLTRANSFERASE"/>
    <property type="match status" value="1"/>
</dbReference>
<protein>
    <submittedName>
        <fullName evidence="2">GNAT family N-acetyltransferase</fullName>
    </submittedName>
</protein>
<dbReference type="Gene3D" id="3.40.630.30">
    <property type="match status" value="1"/>
</dbReference>
<dbReference type="PROSITE" id="PS51186">
    <property type="entry name" value="GNAT"/>
    <property type="match status" value="1"/>
</dbReference>
<dbReference type="RefSeq" id="WP_338177062.1">
    <property type="nucleotide sequence ID" value="NZ_JAEKNQ010000019.1"/>
</dbReference>
<feature type="domain" description="N-acetyltransferase" evidence="1">
    <location>
        <begin position="45"/>
        <end position="193"/>
    </location>
</feature>
<organism evidence="2 3">
    <name type="scientific">Candidatus Dormiibacter inghamiae</name>
    <dbReference type="NCBI Taxonomy" id="3127013"/>
    <lineage>
        <taxon>Bacteria</taxon>
        <taxon>Bacillati</taxon>
        <taxon>Candidatus Dormiibacterota</taxon>
        <taxon>Candidatus Dormibacteria</taxon>
        <taxon>Candidatus Dormibacterales</taxon>
        <taxon>Candidatus Dormibacteraceae</taxon>
        <taxon>Candidatus Dormiibacter</taxon>
    </lineage>
</organism>
<reference evidence="2 3" key="1">
    <citation type="submission" date="2020-10" db="EMBL/GenBank/DDBJ databases">
        <title>Ca. Dormibacterota MAGs.</title>
        <authorList>
            <person name="Montgomery K."/>
        </authorList>
    </citation>
    <scope>NUCLEOTIDE SEQUENCE [LARGE SCALE GENOMIC DNA]</scope>
    <source>
        <strain evidence="2">SC8811_S16_3</strain>
    </source>
</reference>
<comment type="caution">
    <text evidence="2">The sequence shown here is derived from an EMBL/GenBank/DDBJ whole genome shotgun (WGS) entry which is preliminary data.</text>
</comment>
<dbReference type="CDD" id="cd04301">
    <property type="entry name" value="NAT_SF"/>
    <property type="match status" value="1"/>
</dbReference>
<dbReference type="EMBL" id="JAEKNQ010000019">
    <property type="protein sequence ID" value="MBJ7602509.1"/>
    <property type="molecule type" value="Genomic_DNA"/>
</dbReference>
<dbReference type="InterPro" id="IPR051908">
    <property type="entry name" value="Ribosomal_N-acetyltransferase"/>
</dbReference>
<evidence type="ECO:0000313" key="2">
    <source>
        <dbReference type="EMBL" id="MBJ7602509.1"/>
    </source>
</evidence>
<evidence type="ECO:0000259" key="1">
    <source>
        <dbReference type="PROSITE" id="PS51186"/>
    </source>
</evidence>
<dbReference type="InterPro" id="IPR000182">
    <property type="entry name" value="GNAT_dom"/>
</dbReference>
<dbReference type="SUPFAM" id="SSF55729">
    <property type="entry name" value="Acyl-CoA N-acyltransferases (Nat)"/>
    <property type="match status" value="1"/>
</dbReference>
<evidence type="ECO:0000313" key="3">
    <source>
        <dbReference type="Proteomes" id="UP000620075"/>
    </source>
</evidence>
<dbReference type="Proteomes" id="UP000620075">
    <property type="component" value="Unassembled WGS sequence"/>
</dbReference>
<accession>A0A934ND22</accession>
<dbReference type="InterPro" id="IPR016181">
    <property type="entry name" value="Acyl_CoA_acyltransferase"/>
</dbReference>
<dbReference type="GO" id="GO:0008999">
    <property type="term" value="F:protein-N-terminal-alanine acetyltransferase activity"/>
    <property type="evidence" value="ECO:0007669"/>
    <property type="project" value="TreeGrafter"/>
</dbReference>
<gene>
    <name evidence="2" type="ORF">JF888_04850</name>
</gene>
<dbReference type="Pfam" id="PF13302">
    <property type="entry name" value="Acetyltransf_3"/>
    <property type="match status" value="1"/>
</dbReference>